<dbReference type="Pfam" id="PF14559">
    <property type="entry name" value="TPR_19"/>
    <property type="match status" value="1"/>
</dbReference>
<evidence type="ECO:0000313" key="1">
    <source>
        <dbReference type="EMBL" id="GFA83090.1"/>
    </source>
</evidence>
<protein>
    <recommendedName>
        <fullName evidence="2">Tetratricopeptide repeat protein</fullName>
    </recommendedName>
</protein>
<gene>
    <name evidence="1" type="ORF">Tci_655062</name>
</gene>
<proteinExistence type="predicted"/>
<feature type="non-terminal residue" evidence="1">
    <location>
        <position position="1"/>
    </location>
</feature>
<accession>A0A699KBX9</accession>
<dbReference type="SUPFAM" id="SSF48452">
    <property type="entry name" value="TPR-like"/>
    <property type="match status" value="1"/>
</dbReference>
<dbReference type="Gene3D" id="1.25.40.10">
    <property type="entry name" value="Tetratricopeptide repeat domain"/>
    <property type="match status" value="1"/>
</dbReference>
<organism evidence="1">
    <name type="scientific">Tanacetum cinerariifolium</name>
    <name type="common">Dalmatian daisy</name>
    <name type="synonym">Chrysanthemum cinerariifolium</name>
    <dbReference type="NCBI Taxonomy" id="118510"/>
    <lineage>
        <taxon>Eukaryota</taxon>
        <taxon>Viridiplantae</taxon>
        <taxon>Streptophyta</taxon>
        <taxon>Embryophyta</taxon>
        <taxon>Tracheophyta</taxon>
        <taxon>Spermatophyta</taxon>
        <taxon>Magnoliopsida</taxon>
        <taxon>eudicotyledons</taxon>
        <taxon>Gunneridae</taxon>
        <taxon>Pentapetalae</taxon>
        <taxon>asterids</taxon>
        <taxon>campanulids</taxon>
        <taxon>Asterales</taxon>
        <taxon>Asteraceae</taxon>
        <taxon>Asteroideae</taxon>
        <taxon>Anthemideae</taxon>
        <taxon>Anthemidinae</taxon>
        <taxon>Tanacetum</taxon>
    </lineage>
</organism>
<dbReference type="EMBL" id="BKCJ010496227">
    <property type="protein sequence ID" value="GFA83090.1"/>
    <property type="molecule type" value="Genomic_DNA"/>
</dbReference>
<name>A0A699KBX9_TANCI</name>
<reference evidence="1" key="1">
    <citation type="journal article" date="2019" name="Sci. Rep.">
        <title>Draft genome of Tanacetum cinerariifolium, the natural source of mosquito coil.</title>
        <authorList>
            <person name="Yamashiro T."/>
            <person name="Shiraishi A."/>
            <person name="Satake H."/>
            <person name="Nakayama K."/>
        </authorList>
    </citation>
    <scope>NUCLEOTIDE SEQUENCE</scope>
</reference>
<comment type="caution">
    <text evidence="1">The sequence shown here is derived from an EMBL/GenBank/DDBJ whole genome shotgun (WGS) entry which is preliminary data.</text>
</comment>
<sequence length="149" mass="16933">APDNIVYNLAAVNLDISNNRLPDAQQRVDRMLNLYPDNYPLNQAKVDVLLKQSKAPEALKSLEILLKSRPDDPDIWNQVADTRGLSGNTIGLHQARAEYFALMGDFKQAIQQLEFAKRRANNNFQLASRIDARQQEIIAQERAVKDMMN</sequence>
<dbReference type="InterPro" id="IPR011990">
    <property type="entry name" value="TPR-like_helical_dom_sf"/>
</dbReference>
<evidence type="ECO:0008006" key="2">
    <source>
        <dbReference type="Google" id="ProtNLM"/>
    </source>
</evidence>
<dbReference type="AlphaFoldDB" id="A0A699KBX9"/>